<gene>
    <name evidence="1" type="ORF">AB5L97_02910</name>
</gene>
<evidence type="ECO:0008006" key="2">
    <source>
        <dbReference type="Google" id="ProtNLM"/>
    </source>
</evidence>
<dbReference type="EMBL" id="CP163302">
    <property type="protein sequence ID" value="XDP45988.1"/>
    <property type="molecule type" value="Genomic_DNA"/>
</dbReference>
<proteinExistence type="predicted"/>
<sequence>MLDRARSGLVPFPVLGIDSDNGSEFINKALLAWCEQRRITFTRSRSGNKNDGAYVEQKN</sequence>
<evidence type="ECO:0000313" key="1">
    <source>
        <dbReference type="EMBL" id="XDP45988.1"/>
    </source>
</evidence>
<dbReference type="AlphaFoldDB" id="A0AB39L541"/>
<dbReference type="GO" id="GO:0003676">
    <property type="term" value="F:nucleic acid binding"/>
    <property type="evidence" value="ECO:0007669"/>
    <property type="project" value="InterPro"/>
</dbReference>
<reference evidence="1" key="1">
    <citation type="submission" date="2024-07" db="EMBL/GenBank/DDBJ databases">
        <authorList>
            <person name="fu j."/>
        </authorList>
    </citation>
    <scope>NUCLEOTIDE SEQUENCE</scope>
    <source>
        <strain evidence="1">P10A9</strain>
    </source>
</reference>
<dbReference type="Gene3D" id="3.30.420.10">
    <property type="entry name" value="Ribonuclease H-like superfamily/Ribonuclease H"/>
    <property type="match status" value="1"/>
</dbReference>
<name>A0AB39L541_9MICC</name>
<dbReference type="InterPro" id="IPR036397">
    <property type="entry name" value="RNaseH_sf"/>
</dbReference>
<dbReference type="SUPFAM" id="SSF53098">
    <property type="entry name" value="Ribonuclease H-like"/>
    <property type="match status" value="1"/>
</dbReference>
<organism evidence="1">
    <name type="scientific">Sinomonas puerhi</name>
    <dbReference type="NCBI Taxonomy" id="3238584"/>
    <lineage>
        <taxon>Bacteria</taxon>
        <taxon>Bacillati</taxon>
        <taxon>Actinomycetota</taxon>
        <taxon>Actinomycetes</taxon>
        <taxon>Micrococcales</taxon>
        <taxon>Micrococcaceae</taxon>
        <taxon>Sinomonas</taxon>
    </lineage>
</organism>
<protein>
    <recommendedName>
        <fullName evidence="2">Integrase-like protein</fullName>
    </recommendedName>
</protein>
<accession>A0AB39L541</accession>
<dbReference type="KEGG" id="spue:AB5L97_02910"/>
<dbReference type="RefSeq" id="WP_369046389.1">
    <property type="nucleotide sequence ID" value="NZ_CP163302.1"/>
</dbReference>
<dbReference type="InterPro" id="IPR012337">
    <property type="entry name" value="RNaseH-like_sf"/>
</dbReference>